<dbReference type="RefSeq" id="WP_055191766.1">
    <property type="nucleotide sequence ID" value="NZ_FPBS01000005.1"/>
</dbReference>
<protein>
    <submittedName>
        <fullName evidence="1">Uncharacterized protein</fullName>
    </submittedName>
</protein>
<keyword evidence="2" id="KW-1185">Reference proteome</keyword>
<dbReference type="Proteomes" id="UP000050471">
    <property type="component" value="Unassembled WGS sequence"/>
</dbReference>
<proteinExistence type="predicted"/>
<evidence type="ECO:0000313" key="1">
    <source>
        <dbReference type="EMBL" id="KPN62249.1"/>
    </source>
</evidence>
<accession>A0A0P7JMH5</accession>
<evidence type="ECO:0000313" key="2">
    <source>
        <dbReference type="Proteomes" id="UP000050471"/>
    </source>
</evidence>
<reference evidence="1 2" key="1">
    <citation type="submission" date="2015-09" db="EMBL/GenBank/DDBJ databases">
        <title>Draft genome sequence of Aliiroseovarius crassostreae CV919-312TSm, the causative agent of Roseovarius Oyster Disease (formerly Juvenile Oyster Disease).</title>
        <authorList>
            <person name="Kessner L."/>
            <person name="Spinard E."/>
            <person name="Nelson D."/>
        </authorList>
    </citation>
    <scope>NUCLEOTIDE SEQUENCE [LARGE SCALE GENOMIC DNA]</scope>
    <source>
        <strain evidence="1 2">CV919-312</strain>
    </source>
</reference>
<name>A0A0P7JMH5_9RHOB</name>
<dbReference type="AlphaFoldDB" id="A0A0P7JMH5"/>
<dbReference type="STRING" id="154981.AKJ29_08300"/>
<comment type="caution">
    <text evidence="1">The sequence shown here is derived from an EMBL/GenBank/DDBJ whole genome shotgun (WGS) entry which is preliminary data.</text>
</comment>
<gene>
    <name evidence="1" type="ORF">AKJ29_08300</name>
</gene>
<sequence>MAARSTSPDRVPRDLSLEQIDGQRWPVPCCASYLVATTTALRQKPIGQFTVEDLRIMIAQDIGAEILRPIALETLRDNPMAEGDYYPGDLLEAALKRWPEDQELREIAARQACTDA</sequence>
<dbReference type="OrthoDB" id="4829274at2"/>
<dbReference type="InterPro" id="IPR040547">
    <property type="entry name" value="CdiI"/>
</dbReference>
<dbReference type="EMBL" id="LKBA01000019">
    <property type="protein sequence ID" value="KPN62249.1"/>
    <property type="molecule type" value="Genomic_DNA"/>
</dbReference>
<organism evidence="1 2">
    <name type="scientific">Aliiroseovarius crassostreae</name>
    <dbReference type="NCBI Taxonomy" id="154981"/>
    <lineage>
        <taxon>Bacteria</taxon>
        <taxon>Pseudomonadati</taxon>
        <taxon>Pseudomonadota</taxon>
        <taxon>Alphaproteobacteria</taxon>
        <taxon>Rhodobacterales</taxon>
        <taxon>Paracoccaceae</taxon>
        <taxon>Aliiroseovarius</taxon>
    </lineage>
</organism>
<dbReference type="CDD" id="cd20691">
    <property type="entry name" value="CdiI_EC536-like"/>
    <property type="match status" value="1"/>
</dbReference>
<dbReference type="Pfam" id="PF18616">
    <property type="entry name" value="CdiI_3"/>
    <property type="match status" value="1"/>
</dbReference>